<dbReference type="PROSITE" id="PS51201">
    <property type="entry name" value="RCK_N"/>
    <property type="match status" value="2"/>
</dbReference>
<dbReference type="PANTHER" id="PTHR43833:SF5">
    <property type="entry name" value="TRK SYSTEM POTASSIUM UPTAKE PROTEIN TRKA"/>
    <property type="match status" value="1"/>
</dbReference>
<dbReference type="Proteomes" id="UP001589758">
    <property type="component" value="Unassembled WGS sequence"/>
</dbReference>
<dbReference type="PRINTS" id="PR00335">
    <property type="entry name" value="KUPTAKETRKA"/>
</dbReference>
<evidence type="ECO:0000313" key="9">
    <source>
        <dbReference type="EMBL" id="MFC0180917.1"/>
    </source>
</evidence>
<name>A0ABV6CD40_9GAMM</name>
<keyword evidence="6" id="KW-0406">Ion transport</keyword>
<comment type="caution">
    <text evidence="9">The sequence shown here is derived from an EMBL/GenBank/DDBJ whole genome shotgun (WGS) entry which is preliminary data.</text>
</comment>
<dbReference type="NCBIfam" id="NF007031">
    <property type="entry name" value="PRK09496.1-2"/>
    <property type="match status" value="1"/>
</dbReference>
<accession>A0ABV6CD40</accession>
<dbReference type="InterPro" id="IPR036291">
    <property type="entry name" value="NAD(P)-bd_dom_sf"/>
</dbReference>
<dbReference type="PANTHER" id="PTHR43833">
    <property type="entry name" value="POTASSIUM CHANNEL PROTEIN 2-RELATED-RELATED"/>
    <property type="match status" value="1"/>
</dbReference>
<keyword evidence="2" id="KW-0813">Transport</keyword>
<reference evidence="9 10" key="1">
    <citation type="submission" date="2024-09" db="EMBL/GenBank/DDBJ databases">
        <authorList>
            <person name="Sun Q."/>
            <person name="Mori K."/>
        </authorList>
    </citation>
    <scope>NUCLEOTIDE SEQUENCE [LARGE SCALE GENOMIC DNA]</scope>
    <source>
        <strain evidence="9 10">CCM 8545</strain>
    </source>
</reference>
<evidence type="ECO:0000259" key="8">
    <source>
        <dbReference type="PROSITE" id="PS51202"/>
    </source>
</evidence>
<feature type="domain" description="RCK C-terminal" evidence="8">
    <location>
        <begin position="143"/>
        <end position="227"/>
    </location>
</feature>
<dbReference type="InterPro" id="IPR006036">
    <property type="entry name" value="K_uptake_TrkA"/>
</dbReference>
<dbReference type="NCBIfam" id="NF007039">
    <property type="entry name" value="PRK09496.3-2"/>
    <property type="match status" value="1"/>
</dbReference>
<dbReference type="InterPro" id="IPR003148">
    <property type="entry name" value="RCK_N"/>
</dbReference>
<dbReference type="EMBL" id="JBHLXE010000109">
    <property type="protein sequence ID" value="MFC0180917.1"/>
    <property type="molecule type" value="Genomic_DNA"/>
</dbReference>
<feature type="domain" description="RCK C-terminal" evidence="8">
    <location>
        <begin position="368"/>
        <end position="453"/>
    </location>
</feature>
<evidence type="ECO:0000256" key="1">
    <source>
        <dbReference type="ARBA" id="ARBA00017378"/>
    </source>
</evidence>
<protein>
    <recommendedName>
        <fullName evidence="1">Trk system potassium uptake protein TrkA</fullName>
    </recommendedName>
</protein>
<dbReference type="InterPro" id="IPR006037">
    <property type="entry name" value="RCK_C"/>
</dbReference>
<evidence type="ECO:0000256" key="5">
    <source>
        <dbReference type="ARBA" id="ARBA00023027"/>
    </source>
</evidence>
<evidence type="ECO:0000256" key="2">
    <source>
        <dbReference type="ARBA" id="ARBA00022448"/>
    </source>
</evidence>
<dbReference type="Gene3D" id="3.30.70.1450">
    <property type="entry name" value="Regulator of K+ conductance, C-terminal domain"/>
    <property type="match status" value="2"/>
</dbReference>
<keyword evidence="10" id="KW-1185">Reference proteome</keyword>
<evidence type="ECO:0000256" key="6">
    <source>
        <dbReference type="ARBA" id="ARBA00023065"/>
    </source>
</evidence>
<keyword evidence="3" id="KW-0633">Potassium transport</keyword>
<feature type="domain" description="RCK N-terminal" evidence="7">
    <location>
        <begin position="232"/>
        <end position="348"/>
    </location>
</feature>
<organism evidence="9 10">
    <name type="scientific">Thorsellia kenyensis</name>
    <dbReference type="NCBI Taxonomy" id="1549888"/>
    <lineage>
        <taxon>Bacteria</taxon>
        <taxon>Pseudomonadati</taxon>
        <taxon>Pseudomonadota</taxon>
        <taxon>Gammaproteobacteria</taxon>
        <taxon>Enterobacterales</taxon>
        <taxon>Thorselliaceae</taxon>
        <taxon>Thorsellia</taxon>
    </lineage>
</organism>
<gene>
    <name evidence="9" type="primary">trkA</name>
    <name evidence="9" type="ORF">ACFFIT_12625</name>
</gene>
<dbReference type="Gene3D" id="3.40.50.720">
    <property type="entry name" value="NAD(P)-binding Rossmann-like Domain"/>
    <property type="match status" value="2"/>
</dbReference>
<feature type="domain" description="RCK N-terminal" evidence="7">
    <location>
        <begin position="1"/>
        <end position="119"/>
    </location>
</feature>
<dbReference type="NCBIfam" id="NF007032">
    <property type="entry name" value="PRK09496.1-4"/>
    <property type="match status" value="1"/>
</dbReference>
<keyword evidence="4" id="KW-0630">Potassium</keyword>
<dbReference type="PROSITE" id="PS51202">
    <property type="entry name" value="RCK_C"/>
    <property type="match status" value="2"/>
</dbReference>
<evidence type="ECO:0000256" key="3">
    <source>
        <dbReference type="ARBA" id="ARBA00022538"/>
    </source>
</evidence>
<keyword evidence="5" id="KW-0520">NAD</keyword>
<dbReference type="Pfam" id="PF02080">
    <property type="entry name" value="TrkA_C"/>
    <property type="match status" value="2"/>
</dbReference>
<evidence type="ECO:0000256" key="4">
    <source>
        <dbReference type="ARBA" id="ARBA00022958"/>
    </source>
</evidence>
<proteinExistence type="predicted"/>
<dbReference type="SUPFAM" id="SSF116726">
    <property type="entry name" value="TrkA C-terminal domain-like"/>
    <property type="match status" value="2"/>
</dbReference>
<dbReference type="InterPro" id="IPR036721">
    <property type="entry name" value="RCK_C_sf"/>
</dbReference>
<dbReference type="SUPFAM" id="SSF51735">
    <property type="entry name" value="NAD(P)-binding Rossmann-fold domains"/>
    <property type="match status" value="2"/>
</dbReference>
<dbReference type="RefSeq" id="WP_385878192.1">
    <property type="nucleotide sequence ID" value="NZ_JBHLXE010000109.1"/>
</dbReference>
<dbReference type="InterPro" id="IPR050721">
    <property type="entry name" value="Trk_Ktr_HKT_K-transport"/>
</dbReference>
<dbReference type="NCBIfam" id="NF007030">
    <property type="entry name" value="PRK09496.1-1"/>
    <property type="match status" value="1"/>
</dbReference>
<sequence>MKIIILGAGQVGGTLAEILVGEKNDVTIVDNDNETLKQLQDKLDLRTVFGRASHPSSLRNAGAENCDMIIAVTSSDETNMVACQIASALFNTPKKIARIRATQYIDEAETLFNQNAIEIDHLISPEKLVTDYINRLVEYPGTLQVVNFAEGKVSIVSAKALYGGSLIGYPLSALKEQIPHINTHIAAIFRHNRPIRPQGSTIIEAGDEIFFVCATQHIKAVMSVFQRLEKPYSNIMIVGGGNIGAGLAARLEQQYRVKLIEKDMGRAEHLSEKLARTTVFCGDAADQELLKEENIEDVDLFIALTNRDEDNIMSSMLAKRLGAKRTMVLIQHKAYFELLEDSDIDVTISPQQTTISALLCHVRKADIVSVASLRRGIAEAIEVVVHGENSHSHIVGKRIEQIKLPTGTTIGAIARNEDIIVAKNQTVIEPHDRVILFLTDKRVVPEVERLFQSD</sequence>
<evidence type="ECO:0000259" key="7">
    <source>
        <dbReference type="PROSITE" id="PS51201"/>
    </source>
</evidence>
<evidence type="ECO:0000313" key="10">
    <source>
        <dbReference type="Proteomes" id="UP001589758"/>
    </source>
</evidence>
<dbReference type="Pfam" id="PF02254">
    <property type="entry name" value="TrkA_N"/>
    <property type="match status" value="2"/>
</dbReference>